<gene>
    <name evidence="2" type="ORF">BCU17_13305</name>
</gene>
<feature type="compositionally biased region" description="Gly residues" evidence="1">
    <location>
        <begin position="53"/>
        <end position="67"/>
    </location>
</feature>
<protein>
    <submittedName>
        <fullName evidence="2">Uncharacterized protein</fullName>
    </submittedName>
</protein>
<dbReference type="AlphaFoldDB" id="A0A2N7FJL9"/>
<accession>A0A2N7FJL9</accession>
<name>A0A2N7FJL9_VIBSP</name>
<evidence type="ECO:0000256" key="1">
    <source>
        <dbReference type="SAM" id="MobiDB-lite"/>
    </source>
</evidence>
<organism evidence="2 3">
    <name type="scientific">Vibrio splendidus</name>
    <dbReference type="NCBI Taxonomy" id="29497"/>
    <lineage>
        <taxon>Bacteria</taxon>
        <taxon>Pseudomonadati</taxon>
        <taxon>Pseudomonadota</taxon>
        <taxon>Gammaproteobacteria</taxon>
        <taxon>Vibrionales</taxon>
        <taxon>Vibrionaceae</taxon>
        <taxon>Vibrio</taxon>
    </lineage>
</organism>
<reference evidence="3" key="1">
    <citation type="submission" date="2016-07" db="EMBL/GenBank/DDBJ databases">
        <title>Nontailed viruses are major unrecognized killers of bacteria in the ocean.</title>
        <authorList>
            <person name="Kauffman K."/>
            <person name="Hussain F."/>
            <person name="Yang J."/>
            <person name="Arevalo P."/>
            <person name="Brown J."/>
            <person name="Cutler M."/>
            <person name="Kelly L."/>
            <person name="Polz M.F."/>
        </authorList>
    </citation>
    <scope>NUCLEOTIDE SEQUENCE [LARGE SCALE GENOMIC DNA]</scope>
    <source>
        <strain evidence="3">10N.261.55.E11</strain>
    </source>
</reference>
<dbReference type="Proteomes" id="UP000235330">
    <property type="component" value="Unassembled WGS sequence"/>
</dbReference>
<evidence type="ECO:0000313" key="2">
    <source>
        <dbReference type="EMBL" id="PMJ69506.1"/>
    </source>
</evidence>
<sequence>MTKFVCGQDKICKSEIDENILESMVSATAFGGPGGGCGTAGDIHNGLENGPNVGRGNGSSAGGAQGA</sequence>
<evidence type="ECO:0000313" key="3">
    <source>
        <dbReference type="Proteomes" id="UP000235330"/>
    </source>
</evidence>
<dbReference type="RefSeq" id="WP_102515568.1">
    <property type="nucleotide sequence ID" value="NZ_CAWNSM010000010.1"/>
</dbReference>
<dbReference type="EMBL" id="MCWU01000010">
    <property type="protein sequence ID" value="PMJ69506.1"/>
    <property type="molecule type" value="Genomic_DNA"/>
</dbReference>
<feature type="region of interest" description="Disordered" evidence="1">
    <location>
        <begin position="40"/>
        <end position="67"/>
    </location>
</feature>
<proteinExistence type="predicted"/>
<comment type="caution">
    <text evidence="2">The sequence shown here is derived from an EMBL/GenBank/DDBJ whole genome shotgun (WGS) entry which is preliminary data.</text>
</comment>